<dbReference type="EMBL" id="BGPR01027568">
    <property type="protein sequence ID" value="GBN98155.1"/>
    <property type="molecule type" value="Genomic_DNA"/>
</dbReference>
<evidence type="ECO:0000313" key="3">
    <source>
        <dbReference type="Proteomes" id="UP000499080"/>
    </source>
</evidence>
<protein>
    <submittedName>
        <fullName evidence="2">Uncharacterized protein</fullName>
    </submittedName>
</protein>
<organism evidence="2 3">
    <name type="scientific">Araneus ventricosus</name>
    <name type="common">Orbweaver spider</name>
    <name type="synonym">Epeira ventricosa</name>
    <dbReference type="NCBI Taxonomy" id="182803"/>
    <lineage>
        <taxon>Eukaryota</taxon>
        <taxon>Metazoa</taxon>
        <taxon>Ecdysozoa</taxon>
        <taxon>Arthropoda</taxon>
        <taxon>Chelicerata</taxon>
        <taxon>Arachnida</taxon>
        <taxon>Araneae</taxon>
        <taxon>Araneomorphae</taxon>
        <taxon>Entelegynae</taxon>
        <taxon>Araneoidea</taxon>
        <taxon>Araneidae</taxon>
        <taxon>Araneus</taxon>
    </lineage>
</organism>
<keyword evidence="3" id="KW-1185">Reference proteome</keyword>
<proteinExistence type="predicted"/>
<dbReference type="AlphaFoldDB" id="A0A4Y2TDW9"/>
<dbReference type="Proteomes" id="UP000499080">
    <property type="component" value="Unassembled WGS sequence"/>
</dbReference>
<accession>A0A4Y2TDW9</accession>
<evidence type="ECO:0000313" key="1">
    <source>
        <dbReference type="EMBL" id="GBN98155.1"/>
    </source>
</evidence>
<comment type="caution">
    <text evidence="2">The sequence shown here is derived from an EMBL/GenBank/DDBJ whole genome shotgun (WGS) entry which is preliminary data.</text>
</comment>
<reference evidence="2 3" key="1">
    <citation type="journal article" date="2019" name="Sci. Rep.">
        <title>Orb-weaving spider Araneus ventricosus genome elucidates the spidroin gene catalogue.</title>
        <authorList>
            <person name="Kono N."/>
            <person name="Nakamura H."/>
            <person name="Ohtoshi R."/>
            <person name="Moran D.A.P."/>
            <person name="Shinohara A."/>
            <person name="Yoshida Y."/>
            <person name="Fujiwara M."/>
            <person name="Mori M."/>
            <person name="Tomita M."/>
            <person name="Arakawa K."/>
        </authorList>
    </citation>
    <scope>NUCLEOTIDE SEQUENCE [LARGE SCALE GENOMIC DNA]</scope>
</reference>
<dbReference type="EMBL" id="BGPR01027587">
    <property type="protein sequence ID" value="GBN98190.1"/>
    <property type="molecule type" value="Genomic_DNA"/>
</dbReference>
<evidence type="ECO:0000313" key="2">
    <source>
        <dbReference type="EMBL" id="GBN98190.1"/>
    </source>
</evidence>
<name>A0A4Y2TDW9_ARAVE</name>
<gene>
    <name evidence="1" type="ORF">AVEN_131767_1</name>
    <name evidence="2" type="ORF">AVEN_135368_1</name>
</gene>
<sequence length="90" mass="10309">MPDIFERAPQTMLSRCDVSISANVFLCSEDNSILLMQQNIYVGFVPVTTRWRSDAHILLLDVTEDERVEIDKQALAWERSVVCSYRDGEA</sequence>